<dbReference type="Proteomes" id="UP001162164">
    <property type="component" value="Unassembled WGS sequence"/>
</dbReference>
<sequence length="125" mass="14351">MKQRNETNIDEASIAENLPEQEILIQSVCETMVPKLVAEDIPLLFSLLNDVFPNVQYTRAEMKGLKDEIRKVCSEEYLVCGEGDEQGAAWMEKSCPKQKGKKKYNITPAFEDKKIFLTLFYINVQ</sequence>
<accession>A0ABQ9J8I8</accession>
<dbReference type="EMBL" id="JAPWTJ010001021">
    <property type="protein sequence ID" value="KAJ8974293.1"/>
    <property type="molecule type" value="Genomic_DNA"/>
</dbReference>
<gene>
    <name evidence="3" type="ORF">NQ317_014464</name>
</gene>
<reference evidence="3" key="1">
    <citation type="journal article" date="2023" name="Insect Mol. Biol.">
        <title>Genome sequencing provides insights into the evolution of gene families encoding plant cell wall-degrading enzymes in longhorned beetles.</title>
        <authorList>
            <person name="Shin N.R."/>
            <person name="Okamura Y."/>
            <person name="Kirsch R."/>
            <person name="Pauchet Y."/>
        </authorList>
    </citation>
    <scope>NUCLEOTIDE SEQUENCE</scope>
    <source>
        <strain evidence="3">MMC_N1</strain>
    </source>
</reference>
<dbReference type="InterPro" id="IPR043157">
    <property type="entry name" value="Dynein_AAA1S"/>
</dbReference>
<evidence type="ECO:0000313" key="4">
    <source>
        <dbReference type="Proteomes" id="UP001162164"/>
    </source>
</evidence>
<comment type="caution">
    <text evidence="3">The sequence shown here is derived from an EMBL/GenBank/DDBJ whole genome shotgun (WGS) entry which is preliminary data.</text>
</comment>
<dbReference type="Gene3D" id="1.10.8.710">
    <property type="match status" value="1"/>
</dbReference>
<dbReference type="Pfam" id="PF12774">
    <property type="entry name" value="AAA_6"/>
    <property type="match status" value="1"/>
</dbReference>
<feature type="domain" description="Dynein heavy chain hydrolytic ATP-binding dynein motor region" evidence="2">
    <location>
        <begin position="16"/>
        <end position="79"/>
    </location>
</feature>
<evidence type="ECO:0000256" key="1">
    <source>
        <dbReference type="ARBA" id="ARBA00008887"/>
    </source>
</evidence>
<protein>
    <recommendedName>
        <fullName evidence="2">Dynein heavy chain hydrolytic ATP-binding dynein motor region domain-containing protein</fullName>
    </recommendedName>
</protein>
<organism evidence="3 4">
    <name type="scientific">Molorchus minor</name>
    <dbReference type="NCBI Taxonomy" id="1323400"/>
    <lineage>
        <taxon>Eukaryota</taxon>
        <taxon>Metazoa</taxon>
        <taxon>Ecdysozoa</taxon>
        <taxon>Arthropoda</taxon>
        <taxon>Hexapoda</taxon>
        <taxon>Insecta</taxon>
        <taxon>Pterygota</taxon>
        <taxon>Neoptera</taxon>
        <taxon>Endopterygota</taxon>
        <taxon>Coleoptera</taxon>
        <taxon>Polyphaga</taxon>
        <taxon>Cucujiformia</taxon>
        <taxon>Chrysomeloidea</taxon>
        <taxon>Cerambycidae</taxon>
        <taxon>Lamiinae</taxon>
        <taxon>Monochamini</taxon>
        <taxon>Molorchus</taxon>
    </lineage>
</organism>
<evidence type="ECO:0000313" key="3">
    <source>
        <dbReference type="EMBL" id="KAJ8974293.1"/>
    </source>
</evidence>
<dbReference type="InterPro" id="IPR035699">
    <property type="entry name" value="AAA_6"/>
</dbReference>
<comment type="similarity">
    <text evidence="1">Belongs to the dynein heavy chain family.</text>
</comment>
<proteinExistence type="inferred from homology"/>
<dbReference type="PANTHER" id="PTHR46532">
    <property type="entry name" value="MALE FERTILITY FACTOR KL5"/>
    <property type="match status" value="1"/>
</dbReference>
<evidence type="ECO:0000259" key="2">
    <source>
        <dbReference type="Pfam" id="PF12774"/>
    </source>
</evidence>
<dbReference type="PANTHER" id="PTHR46532:SF4">
    <property type="entry name" value="AAA+ ATPASE DOMAIN-CONTAINING PROTEIN"/>
    <property type="match status" value="1"/>
</dbReference>
<keyword evidence="4" id="KW-1185">Reference proteome</keyword>
<name>A0ABQ9J8I8_9CUCU</name>
<dbReference type="InterPro" id="IPR026983">
    <property type="entry name" value="DHC"/>
</dbReference>